<evidence type="ECO:0000313" key="3">
    <source>
        <dbReference type="Proteomes" id="UP000005017"/>
    </source>
</evidence>
<gene>
    <name evidence="2" type="ORF">HMPREF9013_0455</name>
</gene>
<keyword evidence="3" id="KW-1185">Reference proteome</keyword>
<feature type="transmembrane region" description="Helical" evidence="1">
    <location>
        <begin position="469"/>
        <end position="487"/>
    </location>
</feature>
<feature type="transmembrane region" description="Helical" evidence="1">
    <location>
        <begin position="46"/>
        <end position="69"/>
    </location>
</feature>
<feature type="transmembrane region" description="Helical" evidence="1">
    <location>
        <begin position="157"/>
        <end position="181"/>
    </location>
</feature>
<keyword evidence="1" id="KW-0472">Membrane</keyword>
<feature type="transmembrane region" description="Helical" evidence="1">
    <location>
        <begin position="341"/>
        <end position="360"/>
    </location>
</feature>
<sequence>MNKTLRISFSLKNTYRVNGILFFLKQIPFLKKILPEMVYQVKGFKIFANLLSVLWEIVSTFLWKFLYFLIMVGGMGFLYNKGLPKSMTFLHILLFLTMIGSLMNTRLFNPTKDKYYAMILMRMDAKEYTLVNYFYALLKIVIGFLPFTIFFGIGKGIPLWLCLLLPFCIAGMKLSVTALILSEYEKKGYDYNENKFFKNAMIGATLLVAFAYGLPMMGVALPEVISIWLFLICLPLGMIGLIKVFTFQDYRAVNQELLSKMVTQMDSKAMAKLIKKENEKKISADTSIHSHRIGFEYLNELFIKRHKKILWNSTKKVSYGCILFIFAILMVIFLRPDLKPTMYRVIMTNFSSLVLVMYSINRGARFTQVLFMNCDHSLLTYSFYKQPKLVLRLFQIRLREIMKINAVPALIIGIGLSLILYVIKGKSDFLNDAIMIVSILCISLFFSIHYLTIYYLLQPYNAETELKSGIYQLVMLLTYLVSFHVRVFRLSFLMFGLMTIVFCVLYSMMASFLVYRFAPKTFKIRK</sequence>
<protein>
    <submittedName>
        <fullName evidence="2">Uncharacterized protein</fullName>
    </submittedName>
</protein>
<accession>D2MQA5</accession>
<proteinExistence type="predicted"/>
<dbReference type="eggNOG" id="ENOG502Z8J5">
    <property type="taxonomic scope" value="Bacteria"/>
</dbReference>
<evidence type="ECO:0000256" key="1">
    <source>
        <dbReference type="SAM" id="Phobius"/>
    </source>
</evidence>
<dbReference type="EMBL" id="ADFR01000016">
    <property type="protein sequence ID" value="EFC05174.1"/>
    <property type="molecule type" value="Genomic_DNA"/>
</dbReference>
<comment type="caution">
    <text evidence="2">The sequence shown here is derived from an EMBL/GenBank/DDBJ whole genome shotgun (WGS) entry which is preliminary data.</text>
</comment>
<dbReference type="Proteomes" id="UP000005017">
    <property type="component" value="Unassembled WGS sequence"/>
</dbReference>
<feature type="transmembrane region" description="Helical" evidence="1">
    <location>
        <begin position="317"/>
        <end position="335"/>
    </location>
</feature>
<feature type="transmembrane region" description="Helical" evidence="1">
    <location>
        <begin position="435"/>
        <end position="457"/>
    </location>
</feature>
<feature type="transmembrane region" description="Helical" evidence="1">
    <location>
        <begin position="227"/>
        <end position="245"/>
    </location>
</feature>
<keyword evidence="1" id="KW-0812">Transmembrane</keyword>
<dbReference type="RefSeq" id="WP_006627568.1">
    <property type="nucleotide sequence ID" value="NZ_ADFR01000016.1"/>
</dbReference>
<keyword evidence="1" id="KW-1133">Transmembrane helix</keyword>
<feature type="transmembrane region" description="Helical" evidence="1">
    <location>
        <begin position="493"/>
        <end position="518"/>
    </location>
</feature>
<feature type="transmembrane region" description="Helical" evidence="1">
    <location>
        <begin position="404"/>
        <end position="423"/>
    </location>
</feature>
<dbReference type="OrthoDB" id="1710898at2"/>
<evidence type="ECO:0000313" key="2">
    <source>
        <dbReference type="EMBL" id="EFC05174.1"/>
    </source>
</evidence>
<feature type="transmembrane region" description="Helical" evidence="1">
    <location>
        <begin position="89"/>
        <end position="109"/>
    </location>
</feature>
<reference evidence="3" key="1">
    <citation type="submission" date="2009-12" db="EMBL/GenBank/DDBJ databases">
        <title>Sequence of Clostridiales genomosp. BVAB3 str. UPII9-5.</title>
        <authorList>
            <person name="Madupu R."/>
            <person name="Durkin A.S."/>
            <person name="Torralba M."/>
            <person name="Methe B."/>
            <person name="Sutton G.G."/>
            <person name="Strausberg R.L."/>
            <person name="Nelson K.E."/>
        </authorList>
    </citation>
    <scope>NUCLEOTIDE SEQUENCE [LARGE SCALE GENOMIC DNA]</scope>
    <source>
        <strain evidence="3">W1219</strain>
    </source>
</reference>
<feature type="transmembrane region" description="Helical" evidence="1">
    <location>
        <begin position="202"/>
        <end position="221"/>
    </location>
</feature>
<dbReference type="AlphaFoldDB" id="D2MQA5"/>
<dbReference type="STRING" id="679192.HMPREF9013_0455"/>
<name>D2MQA5_9FIRM</name>
<feature type="transmembrane region" description="Helical" evidence="1">
    <location>
        <begin position="130"/>
        <end position="151"/>
    </location>
</feature>
<organism evidence="2 3">
    <name type="scientific">Bulleidia extructa W1219</name>
    <dbReference type="NCBI Taxonomy" id="679192"/>
    <lineage>
        <taxon>Bacteria</taxon>
        <taxon>Bacillati</taxon>
        <taxon>Bacillota</taxon>
        <taxon>Erysipelotrichia</taxon>
        <taxon>Erysipelotrichales</taxon>
        <taxon>Erysipelotrichaceae</taxon>
        <taxon>Bulleidia</taxon>
    </lineage>
</organism>